<dbReference type="PANTHER" id="PTHR43877">
    <property type="entry name" value="AMINOALKYLPHOSPHONATE N-ACETYLTRANSFERASE-RELATED-RELATED"/>
    <property type="match status" value="1"/>
</dbReference>
<name>A0ABV5JU48_9ACTN</name>
<dbReference type="CDD" id="cd04301">
    <property type="entry name" value="NAT_SF"/>
    <property type="match status" value="1"/>
</dbReference>
<evidence type="ECO:0000256" key="1">
    <source>
        <dbReference type="ARBA" id="ARBA00022679"/>
    </source>
</evidence>
<dbReference type="Proteomes" id="UP001589700">
    <property type="component" value="Unassembled WGS sequence"/>
</dbReference>
<keyword evidence="1 4" id="KW-0808">Transferase</keyword>
<gene>
    <name evidence="4" type="ORF">ACFFVD_15665</name>
</gene>
<proteinExistence type="predicted"/>
<organism evidence="4 5">
    <name type="scientific">Dietzia aerolata</name>
    <dbReference type="NCBI Taxonomy" id="595984"/>
    <lineage>
        <taxon>Bacteria</taxon>
        <taxon>Bacillati</taxon>
        <taxon>Actinomycetota</taxon>
        <taxon>Actinomycetes</taxon>
        <taxon>Mycobacteriales</taxon>
        <taxon>Dietziaceae</taxon>
        <taxon>Dietzia</taxon>
    </lineage>
</organism>
<accession>A0ABV5JU48</accession>
<dbReference type="InterPro" id="IPR050832">
    <property type="entry name" value="Bact_Acetyltransf"/>
</dbReference>
<sequence length="323" mass="34346">MRSRHVSVVIGRPPAEVYRFAADPAHLPVWAAGLASGEATVHGEELTVDSPMGRVTVRFVARNDLGVLDHEVTLPDGTIVHNPLRVLPHPEGSEVLFTIRQLDATEADFERDAAMVLADLRRLRTVLEASRESVGTEPADAALPAGAFSAPPSPDAAPHLRIATPDDALAVAGLLHAFNTEFGSPGPDPVDAAPRIARIVAGAGGFVAVASEGICDDDDAAVAVPGSGVDMGFALVTYRVTPYWDGPLAQLDELYVRRDRRSSGVGAALLARAVAEARAHGAVEMHINVDADDVDARRFYRREGFSDIDPDSGSTMHCYLRQL</sequence>
<dbReference type="InterPro" id="IPR016181">
    <property type="entry name" value="Acyl_CoA_acyltransferase"/>
</dbReference>
<dbReference type="RefSeq" id="WP_380024217.1">
    <property type="nucleotide sequence ID" value="NZ_JBHMDY010000013.1"/>
</dbReference>
<dbReference type="Gene3D" id="3.40.630.30">
    <property type="match status" value="1"/>
</dbReference>
<dbReference type="SUPFAM" id="SSF55729">
    <property type="entry name" value="Acyl-CoA N-acyltransferases (Nat)"/>
    <property type="match status" value="1"/>
</dbReference>
<dbReference type="InterPro" id="IPR000182">
    <property type="entry name" value="GNAT_dom"/>
</dbReference>
<protein>
    <submittedName>
        <fullName evidence="4">GNAT family N-acetyltransferase</fullName>
        <ecNumber evidence="4">2.3.1.-</ecNumber>
    </submittedName>
</protein>
<evidence type="ECO:0000256" key="2">
    <source>
        <dbReference type="ARBA" id="ARBA00023315"/>
    </source>
</evidence>
<dbReference type="InterPro" id="IPR023393">
    <property type="entry name" value="START-like_dom_sf"/>
</dbReference>
<evidence type="ECO:0000259" key="3">
    <source>
        <dbReference type="PROSITE" id="PS51186"/>
    </source>
</evidence>
<reference evidence="4 5" key="1">
    <citation type="submission" date="2024-09" db="EMBL/GenBank/DDBJ databases">
        <authorList>
            <person name="Sun Q."/>
            <person name="Mori K."/>
        </authorList>
    </citation>
    <scope>NUCLEOTIDE SEQUENCE [LARGE SCALE GENOMIC DNA]</scope>
    <source>
        <strain evidence="4 5">CCM 7659</strain>
    </source>
</reference>
<dbReference type="Pfam" id="PF00583">
    <property type="entry name" value="Acetyltransf_1"/>
    <property type="match status" value="1"/>
</dbReference>
<comment type="caution">
    <text evidence="4">The sequence shown here is derived from an EMBL/GenBank/DDBJ whole genome shotgun (WGS) entry which is preliminary data.</text>
</comment>
<dbReference type="PROSITE" id="PS51186">
    <property type="entry name" value="GNAT"/>
    <property type="match status" value="1"/>
</dbReference>
<dbReference type="EMBL" id="JBHMDY010000013">
    <property type="protein sequence ID" value="MFB9261234.1"/>
    <property type="molecule type" value="Genomic_DNA"/>
</dbReference>
<dbReference type="GO" id="GO:0016746">
    <property type="term" value="F:acyltransferase activity"/>
    <property type="evidence" value="ECO:0007669"/>
    <property type="project" value="UniProtKB-KW"/>
</dbReference>
<keyword evidence="5" id="KW-1185">Reference proteome</keyword>
<dbReference type="SUPFAM" id="SSF55961">
    <property type="entry name" value="Bet v1-like"/>
    <property type="match status" value="1"/>
</dbReference>
<feature type="domain" description="N-acetyltransferase" evidence="3">
    <location>
        <begin position="158"/>
        <end position="323"/>
    </location>
</feature>
<evidence type="ECO:0000313" key="5">
    <source>
        <dbReference type="Proteomes" id="UP001589700"/>
    </source>
</evidence>
<evidence type="ECO:0000313" key="4">
    <source>
        <dbReference type="EMBL" id="MFB9261234.1"/>
    </source>
</evidence>
<dbReference type="EC" id="2.3.1.-" evidence="4"/>
<keyword evidence="2 4" id="KW-0012">Acyltransferase</keyword>
<dbReference type="Gene3D" id="3.30.530.20">
    <property type="match status" value="1"/>
</dbReference>